<dbReference type="InterPro" id="IPR015590">
    <property type="entry name" value="Aldehyde_DH_dom"/>
</dbReference>
<dbReference type="HAMAP" id="MF_00412">
    <property type="entry name" value="ProA"/>
    <property type="match status" value="1"/>
</dbReference>
<dbReference type="KEGG" id="bex:A11Q_1590"/>
<dbReference type="UniPathway" id="UPA00098">
    <property type="reaction ID" value="UER00360"/>
</dbReference>
<dbReference type="HOGENOM" id="CLU_030231_0_0_7"/>
<dbReference type="FunFam" id="3.40.309.10:FF:000006">
    <property type="entry name" value="Gamma-glutamyl phosphate reductase"/>
    <property type="match status" value="1"/>
</dbReference>
<dbReference type="Gene3D" id="3.40.309.10">
    <property type="entry name" value="Aldehyde Dehydrogenase, Chain A, domain 2"/>
    <property type="match status" value="1"/>
</dbReference>
<dbReference type="InterPro" id="IPR016162">
    <property type="entry name" value="Ald_DH_N"/>
</dbReference>
<dbReference type="InterPro" id="IPR016163">
    <property type="entry name" value="Ald_DH_C"/>
</dbReference>
<proteinExistence type="inferred from homology"/>
<dbReference type="InterPro" id="IPR020593">
    <property type="entry name" value="G-glutamylP_reductase_CS"/>
</dbReference>
<keyword evidence="2 7" id="KW-0028">Amino-acid biosynthesis</keyword>
<dbReference type="GO" id="GO:0050661">
    <property type="term" value="F:NADP binding"/>
    <property type="evidence" value="ECO:0007669"/>
    <property type="project" value="InterPro"/>
</dbReference>
<dbReference type="PROSITE" id="PS01223">
    <property type="entry name" value="PROA"/>
    <property type="match status" value="1"/>
</dbReference>
<evidence type="ECO:0000256" key="5">
    <source>
        <dbReference type="ARBA" id="ARBA00023002"/>
    </source>
</evidence>
<sequence>MELISKLKKVNKASRQLRLSTTEQRNQVLKIAAELLIAEQKSILKANAQDLKNLPSSTPAAFRDRLTLDITRLGHMAVSLLQVAELPDPLNVETEKRQLPNGLLLRKVRSPLGVVFMIFESRPNVAIEAFSIGFKAGNAMILRGGKESQHTTAALYRILKAALKQADLSEDTLLGITDPDRKIVNQLLKQKELIDVVVPRGGDKLIEFVTENSLIPIIKNDRGMCHIYIHEDARPEMATQILVNAKTQRPGVCNSMETLLIHEKIAATLLPKVYEAMSPFHVRWYAAPRAFKILKKFPMVNVATESSWKTEYLDFAINCKVVNSLEQAIDHIQEFGSRHSESIVTSNEVTARKFQQEVDAAAVYWNASTRFTDGFEFGLGGELGISTQKLHVRGPVGLAALTSERWLIDGTGQIR</sequence>
<organism evidence="9 10">
    <name type="scientific">Pseudobdellovibrio exovorus JSS</name>
    <dbReference type="NCBI Taxonomy" id="1184267"/>
    <lineage>
        <taxon>Bacteria</taxon>
        <taxon>Pseudomonadati</taxon>
        <taxon>Bdellovibrionota</taxon>
        <taxon>Bdellovibrionia</taxon>
        <taxon>Bdellovibrionales</taxon>
        <taxon>Pseudobdellovibrionaceae</taxon>
        <taxon>Pseudobdellovibrio</taxon>
    </lineage>
</organism>
<dbReference type="InterPro" id="IPR016161">
    <property type="entry name" value="Ald_DH/histidinol_DH"/>
</dbReference>
<name>M4VCN8_9BACT</name>
<keyword evidence="3 7" id="KW-0641">Proline biosynthesis</keyword>
<dbReference type="NCBIfam" id="NF001221">
    <property type="entry name" value="PRK00197.1"/>
    <property type="match status" value="1"/>
</dbReference>
<dbReference type="STRING" id="1184267.A11Q_1590"/>
<dbReference type="EMBL" id="CP003537">
    <property type="protein sequence ID" value="AGH95806.1"/>
    <property type="molecule type" value="Genomic_DNA"/>
</dbReference>
<dbReference type="EC" id="1.2.1.41" evidence="7"/>
<dbReference type="AlphaFoldDB" id="M4VCN8"/>
<keyword evidence="4 7" id="KW-0521">NADP</keyword>
<evidence type="ECO:0000256" key="1">
    <source>
        <dbReference type="ARBA" id="ARBA00004985"/>
    </source>
</evidence>
<dbReference type="OrthoDB" id="9809970at2"/>
<dbReference type="PANTHER" id="PTHR11063:SF8">
    <property type="entry name" value="DELTA-1-PYRROLINE-5-CARBOXYLATE SYNTHASE"/>
    <property type="match status" value="1"/>
</dbReference>
<evidence type="ECO:0000256" key="3">
    <source>
        <dbReference type="ARBA" id="ARBA00022650"/>
    </source>
</evidence>
<dbReference type="eggNOG" id="COG0014">
    <property type="taxonomic scope" value="Bacteria"/>
</dbReference>
<accession>M4VCN8</accession>
<feature type="domain" description="Aldehyde dehydrogenase" evidence="8">
    <location>
        <begin position="8"/>
        <end position="280"/>
    </location>
</feature>
<dbReference type="SUPFAM" id="SSF53720">
    <property type="entry name" value="ALDH-like"/>
    <property type="match status" value="1"/>
</dbReference>
<evidence type="ECO:0000256" key="7">
    <source>
        <dbReference type="HAMAP-Rule" id="MF_00412"/>
    </source>
</evidence>
<keyword evidence="10" id="KW-1185">Reference proteome</keyword>
<evidence type="ECO:0000256" key="6">
    <source>
        <dbReference type="ARBA" id="ARBA00049024"/>
    </source>
</evidence>
<keyword evidence="7" id="KW-0963">Cytoplasm</keyword>
<gene>
    <name evidence="7" type="primary">proA</name>
    <name evidence="9" type="ORF">A11Q_1590</name>
</gene>
<dbReference type="GO" id="GO:0005737">
    <property type="term" value="C:cytoplasm"/>
    <property type="evidence" value="ECO:0007669"/>
    <property type="project" value="UniProtKB-SubCell"/>
</dbReference>
<evidence type="ECO:0000313" key="10">
    <source>
        <dbReference type="Proteomes" id="UP000012040"/>
    </source>
</evidence>
<comment type="catalytic activity">
    <reaction evidence="6 7">
        <text>L-glutamate 5-semialdehyde + phosphate + NADP(+) = L-glutamyl 5-phosphate + NADPH + H(+)</text>
        <dbReference type="Rhea" id="RHEA:19541"/>
        <dbReference type="ChEBI" id="CHEBI:15378"/>
        <dbReference type="ChEBI" id="CHEBI:43474"/>
        <dbReference type="ChEBI" id="CHEBI:57783"/>
        <dbReference type="ChEBI" id="CHEBI:58066"/>
        <dbReference type="ChEBI" id="CHEBI:58274"/>
        <dbReference type="ChEBI" id="CHEBI:58349"/>
        <dbReference type="EC" id="1.2.1.41"/>
    </reaction>
</comment>
<dbReference type="CDD" id="cd07079">
    <property type="entry name" value="ALDH_F18-19_ProA-GPR"/>
    <property type="match status" value="1"/>
</dbReference>
<dbReference type="Gene3D" id="3.40.605.10">
    <property type="entry name" value="Aldehyde Dehydrogenase, Chain A, domain 1"/>
    <property type="match status" value="1"/>
</dbReference>
<evidence type="ECO:0000313" key="9">
    <source>
        <dbReference type="EMBL" id="AGH95806.1"/>
    </source>
</evidence>
<dbReference type="PATRIC" id="fig|1184267.3.peg.1609"/>
<dbReference type="PIRSF" id="PIRSF000151">
    <property type="entry name" value="GPR"/>
    <property type="match status" value="1"/>
</dbReference>
<comment type="function">
    <text evidence="7">Catalyzes the NADPH-dependent reduction of L-glutamate 5-phosphate into L-glutamate 5-semialdehyde and phosphate. The product spontaneously undergoes cyclization to form 1-pyrroline-5-carboxylate.</text>
</comment>
<comment type="pathway">
    <text evidence="1 7">Amino-acid biosynthesis; L-proline biosynthesis; L-glutamate 5-semialdehyde from L-glutamate: step 2/2.</text>
</comment>
<dbReference type="NCBIfam" id="TIGR00407">
    <property type="entry name" value="proA"/>
    <property type="match status" value="1"/>
</dbReference>
<dbReference type="InterPro" id="IPR000965">
    <property type="entry name" value="GPR_dom"/>
</dbReference>
<keyword evidence="5 7" id="KW-0560">Oxidoreductase</keyword>
<comment type="similarity">
    <text evidence="7">Belongs to the gamma-glutamyl phosphate reductase family.</text>
</comment>
<evidence type="ECO:0000256" key="2">
    <source>
        <dbReference type="ARBA" id="ARBA00022605"/>
    </source>
</evidence>
<dbReference type="GO" id="GO:0004350">
    <property type="term" value="F:glutamate-5-semialdehyde dehydrogenase activity"/>
    <property type="evidence" value="ECO:0007669"/>
    <property type="project" value="UniProtKB-UniRule"/>
</dbReference>
<evidence type="ECO:0000259" key="8">
    <source>
        <dbReference type="Pfam" id="PF00171"/>
    </source>
</evidence>
<dbReference type="InterPro" id="IPR012134">
    <property type="entry name" value="Glu-5-SA_DH"/>
</dbReference>
<evidence type="ECO:0000256" key="4">
    <source>
        <dbReference type="ARBA" id="ARBA00022857"/>
    </source>
</evidence>
<dbReference type="Proteomes" id="UP000012040">
    <property type="component" value="Chromosome"/>
</dbReference>
<comment type="subcellular location">
    <subcellularLocation>
        <location evidence="7">Cytoplasm</location>
    </subcellularLocation>
</comment>
<reference evidence="9 10" key="1">
    <citation type="journal article" date="2013" name="ISME J.">
        <title>By their genes ye shall know them: genomic signatures of predatory bacteria.</title>
        <authorList>
            <person name="Pasternak Z."/>
            <person name="Pietrokovski S."/>
            <person name="Rotem O."/>
            <person name="Gophna U."/>
            <person name="Lurie-Weinberger M.N."/>
            <person name="Jurkevitch E."/>
        </authorList>
    </citation>
    <scope>NUCLEOTIDE SEQUENCE [LARGE SCALE GENOMIC DNA]</scope>
    <source>
        <strain evidence="9 10">JSS</strain>
    </source>
</reference>
<dbReference type="RefSeq" id="WP_015470296.1">
    <property type="nucleotide sequence ID" value="NC_020813.1"/>
</dbReference>
<dbReference type="PANTHER" id="PTHR11063">
    <property type="entry name" value="GLUTAMATE SEMIALDEHYDE DEHYDROGENASE"/>
    <property type="match status" value="1"/>
</dbReference>
<dbReference type="GO" id="GO:0055129">
    <property type="term" value="P:L-proline biosynthetic process"/>
    <property type="evidence" value="ECO:0007669"/>
    <property type="project" value="UniProtKB-UniRule"/>
</dbReference>
<protein>
    <recommendedName>
        <fullName evidence="7">Gamma-glutamyl phosphate reductase</fullName>
        <shortName evidence="7">GPR</shortName>
        <ecNumber evidence="7">1.2.1.41</ecNumber>
    </recommendedName>
    <alternativeName>
        <fullName evidence="7">Glutamate-5-semialdehyde dehydrogenase</fullName>
    </alternativeName>
    <alternativeName>
        <fullName evidence="7">Glutamyl-gamma-semialdehyde dehydrogenase</fullName>
        <shortName evidence="7">GSA dehydrogenase</shortName>
    </alternativeName>
</protein>
<dbReference type="Pfam" id="PF00171">
    <property type="entry name" value="Aldedh"/>
    <property type="match status" value="1"/>
</dbReference>